<evidence type="ECO:0000313" key="2">
    <source>
        <dbReference type="EMBL" id="MSA89949.1"/>
    </source>
</evidence>
<dbReference type="Proteomes" id="UP000433575">
    <property type="component" value="Unassembled WGS sequence"/>
</dbReference>
<dbReference type="AlphaFoldDB" id="A0A6N7S815"/>
<feature type="transmembrane region" description="Helical" evidence="1">
    <location>
        <begin position="164"/>
        <end position="191"/>
    </location>
</feature>
<feature type="transmembrane region" description="Helical" evidence="1">
    <location>
        <begin position="415"/>
        <end position="433"/>
    </location>
</feature>
<dbReference type="RefSeq" id="WP_154239093.1">
    <property type="nucleotide sequence ID" value="NZ_CALJPI010000014.1"/>
</dbReference>
<evidence type="ECO:0000313" key="5">
    <source>
        <dbReference type="Proteomes" id="UP000480929"/>
    </source>
</evidence>
<sequence>MERLKKGKSWCWLGGALFIFVLFYYITVRTPLAGDDWGYAVNGMSGNPFGKAWEFYFTWSGRYFAELWGFIVAPHKGLWNLLNPALFAGIYVLLYQIVNPKRNSFSVAILIAAMMLTVADRLRMETYTWIMGTTYVVPLFLILLVIWMMKNLLFTNKKIKPGHYLVLIFLNFYIGLAMENISAASILLNLLMLIYAYFRRKDALKLTIVGFAISILGFALIRMSPGAAFRLARDNQTWIELELMGQIQQNWTHFLNYTFVANKYMMLILSLITFLALIHHWVDRIWMNKKDKLAAVVQGLILTIAIVACCSPTFVEKLNLEFFSVFCDLETTGGLIFCSLFYLLYIANLFWILFTLYEDEERVEKLMMVMMAGTCNLAMLLSPIYGPRSSLYTVYFIILLTASIASKIKTSNAEAAVILVICGGLCFQRSLSWKRIYTQVAQVQAERESILQYYREHPEDDEAWIPRMPEESIHSADIEEGDTYHQNSFKEYYGLPETTKLIFYKKQ</sequence>
<dbReference type="EMBL" id="WKPI01000020">
    <property type="protein sequence ID" value="MSC33704.1"/>
    <property type="molecule type" value="Genomic_DNA"/>
</dbReference>
<evidence type="ECO:0000313" key="3">
    <source>
        <dbReference type="EMBL" id="MSC33704.1"/>
    </source>
</evidence>
<gene>
    <name evidence="3" type="ORF">GKD88_11280</name>
    <name evidence="2" type="ORF">GKE08_11480</name>
</gene>
<feature type="transmembrane region" description="Helical" evidence="1">
    <location>
        <begin position="334"/>
        <end position="354"/>
    </location>
</feature>
<feature type="transmembrane region" description="Helical" evidence="1">
    <location>
        <begin position="203"/>
        <end position="221"/>
    </location>
</feature>
<accession>A0A6N7S815</accession>
<keyword evidence="1" id="KW-0812">Transmembrane</keyword>
<feature type="transmembrane region" description="Helical" evidence="1">
    <location>
        <begin position="129"/>
        <end position="149"/>
    </location>
</feature>
<evidence type="ECO:0000313" key="4">
    <source>
        <dbReference type="Proteomes" id="UP000433575"/>
    </source>
</evidence>
<dbReference type="InterPro" id="IPR045691">
    <property type="entry name" value="DUF6056"/>
</dbReference>
<feature type="transmembrane region" description="Helical" evidence="1">
    <location>
        <begin position="78"/>
        <end position="98"/>
    </location>
</feature>
<evidence type="ECO:0008006" key="6">
    <source>
        <dbReference type="Google" id="ProtNLM"/>
    </source>
</evidence>
<feature type="transmembrane region" description="Helical" evidence="1">
    <location>
        <begin position="264"/>
        <end position="282"/>
    </location>
</feature>
<comment type="caution">
    <text evidence="2">The sequence shown here is derived from an EMBL/GenBank/DDBJ whole genome shotgun (WGS) entry which is preliminary data.</text>
</comment>
<keyword evidence="1" id="KW-0472">Membrane</keyword>
<dbReference type="EMBL" id="WKPJ01000018">
    <property type="protein sequence ID" value="MSA89949.1"/>
    <property type="molecule type" value="Genomic_DNA"/>
</dbReference>
<feature type="transmembrane region" description="Helical" evidence="1">
    <location>
        <begin position="12"/>
        <end position="32"/>
    </location>
</feature>
<organism evidence="2 4">
    <name type="scientific">Holdemania massiliensis</name>
    <dbReference type="NCBI Taxonomy" id="1468449"/>
    <lineage>
        <taxon>Bacteria</taxon>
        <taxon>Bacillati</taxon>
        <taxon>Bacillota</taxon>
        <taxon>Erysipelotrichia</taxon>
        <taxon>Erysipelotrichales</taxon>
        <taxon>Erysipelotrichaceae</taxon>
        <taxon>Holdemania</taxon>
    </lineage>
</organism>
<dbReference type="Proteomes" id="UP000480929">
    <property type="component" value="Unassembled WGS sequence"/>
</dbReference>
<keyword evidence="1" id="KW-1133">Transmembrane helix</keyword>
<evidence type="ECO:0000256" key="1">
    <source>
        <dbReference type="SAM" id="Phobius"/>
    </source>
</evidence>
<protein>
    <recommendedName>
        <fullName evidence="6">Glycosyltransferase RgtA/B/C/D-like domain-containing protein</fullName>
    </recommendedName>
</protein>
<reference evidence="4 5" key="1">
    <citation type="journal article" date="2019" name="Nat. Med.">
        <title>A library of human gut bacterial isolates paired with longitudinal multiomics data enables mechanistic microbiome research.</title>
        <authorList>
            <person name="Poyet M."/>
            <person name="Groussin M."/>
            <person name="Gibbons S.M."/>
            <person name="Avila-Pacheco J."/>
            <person name="Jiang X."/>
            <person name="Kearney S.M."/>
            <person name="Perrotta A.R."/>
            <person name="Berdy B."/>
            <person name="Zhao S."/>
            <person name="Lieberman T.D."/>
            <person name="Swanson P.K."/>
            <person name="Smith M."/>
            <person name="Roesemann S."/>
            <person name="Alexander J.E."/>
            <person name="Rich S.A."/>
            <person name="Livny J."/>
            <person name="Vlamakis H."/>
            <person name="Clish C."/>
            <person name="Bullock K."/>
            <person name="Deik A."/>
            <person name="Scott J."/>
            <person name="Pierce K.A."/>
            <person name="Xavier R.J."/>
            <person name="Alm E.J."/>
        </authorList>
    </citation>
    <scope>NUCLEOTIDE SEQUENCE [LARGE SCALE GENOMIC DNA]</scope>
    <source>
        <strain evidence="2 4">BIOML-A4</strain>
        <strain evidence="3 5">BIOML-A5</strain>
    </source>
</reference>
<keyword evidence="5" id="KW-1185">Reference proteome</keyword>
<name>A0A6N7S815_9FIRM</name>
<dbReference type="OrthoDB" id="1643391at2"/>
<dbReference type="Pfam" id="PF19528">
    <property type="entry name" value="DUF6056"/>
    <property type="match status" value="1"/>
</dbReference>
<proteinExistence type="predicted"/>
<feature type="transmembrane region" description="Helical" evidence="1">
    <location>
        <begin position="294"/>
        <end position="314"/>
    </location>
</feature>